<dbReference type="EMBL" id="JAEUBG010001268">
    <property type="protein sequence ID" value="KAH3686659.1"/>
    <property type="molecule type" value="Genomic_DNA"/>
</dbReference>
<keyword evidence="2" id="KW-1185">Reference proteome</keyword>
<dbReference type="AlphaFoldDB" id="A0A9P8TPX2"/>
<protein>
    <submittedName>
        <fullName evidence="1">Uncharacterized protein</fullName>
    </submittedName>
</protein>
<organism evidence="1 2">
    <name type="scientific">Wickerhamomyces pijperi</name>
    <name type="common">Yeast</name>
    <name type="synonym">Pichia pijperi</name>
    <dbReference type="NCBI Taxonomy" id="599730"/>
    <lineage>
        <taxon>Eukaryota</taxon>
        <taxon>Fungi</taxon>
        <taxon>Dikarya</taxon>
        <taxon>Ascomycota</taxon>
        <taxon>Saccharomycotina</taxon>
        <taxon>Saccharomycetes</taxon>
        <taxon>Phaffomycetales</taxon>
        <taxon>Wickerhamomycetaceae</taxon>
        <taxon>Wickerhamomyces</taxon>
    </lineage>
</organism>
<accession>A0A9P8TPX2</accession>
<evidence type="ECO:0000313" key="1">
    <source>
        <dbReference type="EMBL" id="KAH3686659.1"/>
    </source>
</evidence>
<gene>
    <name evidence="1" type="ORF">WICPIJ_002367</name>
</gene>
<reference evidence="1" key="1">
    <citation type="journal article" date="2021" name="Open Biol.">
        <title>Shared evolutionary footprints suggest mitochondrial oxidative damage underlies multiple complex I losses in fungi.</title>
        <authorList>
            <person name="Schikora-Tamarit M.A."/>
            <person name="Marcet-Houben M."/>
            <person name="Nosek J."/>
            <person name="Gabaldon T."/>
        </authorList>
    </citation>
    <scope>NUCLEOTIDE SEQUENCE</scope>
    <source>
        <strain evidence="1">CBS2887</strain>
    </source>
</reference>
<sequence>MIGLGSGILQDLMIWSRDHEDIWYARVSYCSSSSSSSKSGTGYFKITATPVTWSTCFPDSCKLENTLTSPPVDLTKSLNSMYCCLLEISSERNKESVINKFFTAPISTAFLHSCGPYHAVQSSSFNLLKNSSKMRTSLANLVSESFFCTSSFLSTSSNP</sequence>
<proteinExistence type="predicted"/>
<dbReference type="Proteomes" id="UP000774326">
    <property type="component" value="Unassembled WGS sequence"/>
</dbReference>
<evidence type="ECO:0000313" key="2">
    <source>
        <dbReference type="Proteomes" id="UP000774326"/>
    </source>
</evidence>
<comment type="caution">
    <text evidence="1">The sequence shown here is derived from an EMBL/GenBank/DDBJ whole genome shotgun (WGS) entry which is preliminary data.</text>
</comment>
<name>A0A9P8TPX2_WICPI</name>
<reference evidence="1" key="2">
    <citation type="submission" date="2021-01" db="EMBL/GenBank/DDBJ databases">
        <authorList>
            <person name="Schikora-Tamarit M.A."/>
        </authorList>
    </citation>
    <scope>NUCLEOTIDE SEQUENCE</scope>
    <source>
        <strain evidence="1">CBS2887</strain>
    </source>
</reference>